<reference evidence="1" key="1">
    <citation type="submission" date="2022-10" db="EMBL/GenBank/DDBJ databases">
        <title>Genome sequences of endogenous nimaviruses in decapod crustaceans.</title>
        <authorList>
            <person name="Kawato S."/>
            <person name="Nozaki R."/>
            <person name="Kondo H."/>
            <person name="Hirono I."/>
        </authorList>
    </citation>
    <scope>NUCLEOTIDE SEQUENCE</scope>
    <source>
        <strain evidence="1">Tokushima2020</strain>
    </source>
</reference>
<dbReference type="EMBL" id="LC738878">
    <property type="protein sequence ID" value="BDT62831.1"/>
    <property type="molecule type" value="Genomic_DNA"/>
</dbReference>
<proteinExistence type="predicted"/>
<accession>A0A9C7C8W1</accession>
<evidence type="ECO:0000313" key="1">
    <source>
        <dbReference type="EMBL" id="BDT62831.1"/>
    </source>
</evidence>
<organism evidence="1">
    <name type="scientific">Metapenaeus joyneri majanivirus</name>
    <dbReference type="NCBI Taxonomy" id="2984280"/>
    <lineage>
        <taxon>Viruses</taxon>
        <taxon>Viruses incertae sedis</taxon>
        <taxon>Naldaviricetes</taxon>
        <taxon>Nimaviridae</taxon>
    </lineage>
</organism>
<name>A0A9C7C8W1_9VIRU</name>
<sequence>MNCHQEILNIMCSSVPQHLKYHVMNLIKTSEKEESNTIRRKCFNNRKLIDRLAKQNSLYIAIAKLVMEVWSQPMKKHIESLIHQKAIDEGFLNPIDLKYVTCLDYTTPYDNWENWNINNNNDEIVKLLWVIYDMRQHFKKVHKDRMLIMKFYDILYANKGPPLDDIYPRKIMMRYDLTKFSLEQAIGYTLKNVHDCSHRFFDLAHKLHINNEPHHYQMWSFDHTAYEKTKKMKMWCYNEIYTRGTVQVPDSCAVYPHMPIAFLLEYLLSVVVNLSKSGEHDEMPLLYFTKVEAKHLKGLPRTQKGILLQFVDHLKDMKYNINKGILELLLSYWL</sequence>
<protein>
    <submittedName>
        <fullName evidence="1">Uncharacterized protein</fullName>
    </submittedName>
</protein>